<dbReference type="Gene3D" id="3.10.105.10">
    <property type="entry name" value="Dipeptide-binding Protein, Domain 3"/>
    <property type="match status" value="1"/>
</dbReference>
<dbReference type="RefSeq" id="WP_185958729.1">
    <property type="nucleotide sequence ID" value="NZ_FXTK01000020.1"/>
</dbReference>
<evidence type="ECO:0000256" key="4">
    <source>
        <dbReference type="SAM" id="SignalP"/>
    </source>
</evidence>
<dbReference type="EMBL" id="FXTK01000020">
    <property type="protein sequence ID" value="SMO93455.1"/>
    <property type="molecule type" value="Genomic_DNA"/>
</dbReference>
<accession>A0A521FBC1</accession>
<protein>
    <submittedName>
        <fullName evidence="6">Peptide/nickel transport system substrate-binding protein</fullName>
    </submittedName>
</protein>
<dbReference type="Gene3D" id="3.90.76.10">
    <property type="entry name" value="Dipeptide-binding Protein, Domain 1"/>
    <property type="match status" value="1"/>
</dbReference>
<dbReference type="Pfam" id="PF00496">
    <property type="entry name" value="SBP_bac_5"/>
    <property type="match status" value="1"/>
</dbReference>
<dbReference type="Proteomes" id="UP000319014">
    <property type="component" value="Unassembled WGS sequence"/>
</dbReference>
<dbReference type="Gene3D" id="3.40.190.10">
    <property type="entry name" value="Periplasmic binding protein-like II"/>
    <property type="match status" value="1"/>
</dbReference>
<feature type="chain" id="PRO_5021778497" evidence="4">
    <location>
        <begin position="27"/>
        <end position="506"/>
    </location>
</feature>
<dbReference type="InterPro" id="IPR039424">
    <property type="entry name" value="SBP_5"/>
</dbReference>
<dbReference type="InterPro" id="IPR000914">
    <property type="entry name" value="SBP_5_dom"/>
</dbReference>
<evidence type="ECO:0000256" key="2">
    <source>
        <dbReference type="ARBA" id="ARBA00005695"/>
    </source>
</evidence>
<proteinExistence type="inferred from homology"/>
<evidence type="ECO:0000313" key="6">
    <source>
        <dbReference type="EMBL" id="SMO93455.1"/>
    </source>
</evidence>
<dbReference type="AlphaFoldDB" id="A0A521FBC1"/>
<dbReference type="SUPFAM" id="SSF53850">
    <property type="entry name" value="Periplasmic binding protein-like II"/>
    <property type="match status" value="1"/>
</dbReference>
<gene>
    <name evidence="6" type="ORF">SAMN06265221_1205</name>
</gene>
<dbReference type="PANTHER" id="PTHR30290:SF38">
    <property type="entry name" value="D,D-DIPEPTIDE-BINDING PERIPLASMIC PROTEIN DDPA-RELATED"/>
    <property type="match status" value="1"/>
</dbReference>
<name>A0A521FBC1_9RHOB</name>
<dbReference type="PIRSF" id="PIRSF002741">
    <property type="entry name" value="MppA"/>
    <property type="match status" value="1"/>
</dbReference>
<dbReference type="GO" id="GO:0030288">
    <property type="term" value="C:outer membrane-bounded periplasmic space"/>
    <property type="evidence" value="ECO:0007669"/>
    <property type="project" value="UniProtKB-ARBA"/>
</dbReference>
<dbReference type="PANTHER" id="PTHR30290">
    <property type="entry name" value="PERIPLASMIC BINDING COMPONENT OF ABC TRANSPORTER"/>
    <property type="match status" value="1"/>
</dbReference>
<evidence type="ECO:0000313" key="7">
    <source>
        <dbReference type="Proteomes" id="UP000319014"/>
    </source>
</evidence>
<feature type="signal peptide" evidence="4">
    <location>
        <begin position="1"/>
        <end position="26"/>
    </location>
</feature>
<reference evidence="6 7" key="1">
    <citation type="submission" date="2017-05" db="EMBL/GenBank/DDBJ databases">
        <authorList>
            <person name="Varghese N."/>
            <person name="Submissions S."/>
        </authorList>
    </citation>
    <scope>NUCLEOTIDE SEQUENCE [LARGE SCALE GENOMIC DNA]</scope>
    <source>
        <strain evidence="6 7">DSM 100094</strain>
    </source>
</reference>
<evidence type="ECO:0000256" key="1">
    <source>
        <dbReference type="ARBA" id="ARBA00004418"/>
    </source>
</evidence>
<dbReference type="InterPro" id="IPR030678">
    <property type="entry name" value="Peptide/Ni-bd"/>
</dbReference>
<evidence type="ECO:0000259" key="5">
    <source>
        <dbReference type="Pfam" id="PF00496"/>
    </source>
</evidence>
<keyword evidence="7" id="KW-1185">Reference proteome</keyword>
<comment type="similarity">
    <text evidence="2">Belongs to the bacterial solute-binding protein 5 family.</text>
</comment>
<comment type="subcellular location">
    <subcellularLocation>
        <location evidence="1">Periplasm</location>
    </subcellularLocation>
</comment>
<dbReference type="GO" id="GO:1904680">
    <property type="term" value="F:peptide transmembrane transporter activity"/>
    <property type="evidence" value="ECO:0007669"/>
    <property type="project" value="TreeGrafter"/>
</dbReference>
<organism evidence="6 7">
    <name type="scientific">Paracoccus laeviglucosivorans</name>
    <dbReference type="NCBI Taxonomy" id="1197861"/>
    <lineage>
        <taxon>Bacteria</taxon>
        <taxon>Pseudomonadati</taxon>
        <taxon>Pseudomonadota</taxon>
        <taxon>Alphaproteobacteria</taxon>
        <taxon>Rhodobacterales</taxon>
        <taxon>Paracoccaceae</taxon>
        <taxon>Paracoccus</taxon>
    </lineage>
</organism>
<sequence length="506" mass="55612">MMQLNLRGATAIGLVLGALSLAPAFAQDAAKITIVLPEEPPSLEPCDAKHSSIGRVVIRNITEPLTMLDPQSGEVVPMLATEWQQVDADTWRFKLRQGVTFSDGTPFDAKAVIAAFKRLDRTDVVCNTKQQTMGGVDLTVTEIDPHEVEITSSKPSPILPTMITVVQMSAPSMDMNGASRQPVGTGPYKFQSWQPGQQITLARRDDYWGDAPVITDASFVWRSESAVRAAMVAQGEADVALIIAETDATDPKMDYAYPNGETTRLRIATNVPPLNDVRVRKALNMALDLDALKPIVGDEVTRAEQLVPQNTDGFDAGLKPYPYDPAGARALLDEARAEGVPVDTQIDIIGRDGIYVGAAEMLQAMQAMWAEVGLNVNIRMFDTGNWLRYQNRPFPEPDAPLLGQDQHDNLLGDASFTLFNKYHSNGVNSMLWDDQVDQLIIKGENATGAERTQAFQQAFRRIHDDLAADIFMYHMVGYTRVGPRIDWKPTIATNSEIAISEMKLAK</sequence>
<evidence type="ECO:0000256" key="3">
    <source>
        <dbReference type="ARBA" id="ARBA00022729"/>
    </source>
</evidence>
<dbReference type="GO" id="GO:0015833">
    <property type="term" value="P:peptide transport"/>
    <property type="evidence" value="ECO:0007669"/>
    <property type="project" value="TreeGrafter"/>
</dbReference>
<feature type="domain" description="Solute-binding protein family 5" evidence="5">
    <location>
        <begin position="74"/>
        <end position="391"/>
    </location>
</feature>
<keyword evidence="3 4" id="KW-0732">Signal</keyword>
<dbReference type="GO" id="GO:0043190">
    <property type="term" value="C:ATP-binding cassette (ABC) transporter complex"/>
    <property type="evidence" value="ECO:0007669"/>
    <property type="project" value="InterPro"/>
</dbReference>